<reference evidence="2" key="1">
    <citation type="submission" date="2019-05" db="EMBL/GenBank/DDBJ databases">
        <authorList>
            <person name="Hibberd M."/>
        </authorList>
    </citation>
    <scope>NUCLEOTIDE SEQUENCE</scope>
    <source>
        <strain evidence="2">Haemophilus_influenzae_BgEED16</strain>
    </source>
</reference>
<dbReference type="Proteomes" id="UP000658741">
    <property type="component" value="Unassembled WGS sequence"/>
</dbReference>
<protein>
    <recommendedName>
        <fullName evidence="1">DUF4145 domain-containing protein</fullName>
    </recommendedName>
</protein>
<proteinExistence type="predicted"/>
<evidence type="ECO:0000259" key="1">
    <source>
        <dbReference type="Pfam" id="PF13643"/>
    </source>
</evidence>
<evidence type="ECO:0000313" key="2">
    <source>
        <dbReference type="EMBL" id="VTX73183.1"/>
    </source>
</evidence>
<name>A0AAX3ITE7_HAEIF</name>
<evidence type="ECO:0000313" key="3">
    <source>
        <dbReference type="Proteomes" id="UP000658741"/>
    </source>
</evidence>
<sequence>MITFSHDCPYCKKKNVAFEVGDFGKREQRHAGYDVIAILGTCNNCGGGIVTNVKTSRFRGDLGYGQSESERIQHILEKHHGEKYSLEEILPRREFVFYPQPAKPEIPEYLPRDLEHAFVEAEDLYGLVEENKFIKQAGSSYRAIIELALSKLDNNPQDKNLNQRINQLADQGKLSPSMKDFAHRIRTLGNGASHALLEFSPQDLEDIRLFTRLFLIYAFTLPAMIPKEES</sequence>
<dbReference type="InterPro" id="IPR025285">
    <property type="entry name" value="DUF4145"/>
</dbReference>
<accession>A0AAX3ITE7</accession>
<feature type="domain" description="DUF4145" evidence="1">
    <location>
        <begin position="135"/>
        <end position="207"/>
    </location>
</feature>
<dbReference type="AlphaFoldDB" id="A0AAX3ITE7"/>
<organism evidence="2 3">
    <name type="scientific">Haemophilus influenzae</name>
    <dbReference type="NCBI Taxonomy" id="727"/>
    <lineage>
        <taxon>Bacteria</taxon>
        <taxon>Pseudomonadati</taxon>
        <taxon>Pseudomonadota</taxon>
        <taxon>Gammaproteobacteria</taxon>
        <taxon>Pasteurellales</taxon>
        <taxon>Pasteurellaceae</taxon>
        <taxon>Haemophilus</taxon>
    </lineage>
</organism>
<gene>
    <name evidence="2" type="ORF">CAGEJMGA_01463</name>
</gene>
<dbReference type="RefSeq" id="WP_048950187.1">
    <property type="nucleotide sequence ID" value="NZ_CABFLD010000038.1"/>
</dbReference>
<dbReference type="Pfam" id="PF13643">
    <property type="entry name" value="DUF4145"/>
    <property type="match status" value="1"/>
</dbReference>
<comment type="caution">
    <text evidence="2">The sequence shown here is derived from an EMBL/GenBank/DDBJ whole genome shotgun (WGS) entry which is preliminary data.</text>
</comment>
<dbReference type="EMBL" id="CABFLD010000038">
    <property type="protein sequence ID" value="VTX73183.1"/>
    <property type="molecule type" value="Genomic_DNA"/>
</dbReference>